<keyword evidence="4" id="KW-0862">Zinc</keyword>
<evidence type="ECO:0000256" key="2">
    <source>
        <dbReference type="ARBA" id="ARBA00007581"/>
    </source>
</evidence>
<organism evidence="7 8">
    <name type="scientific">Comamonas faecalis</name>
    <dbReference type="NCBI Taxonomy" id="1387849"/>
    <lineage>
        <taxon>Bacteria</taxon>
        <taxon>Pseudomonadati</taxon>
        <taxon>Pseudomonadota</taxon>
        <taxon>Betaproteobacteria</taxon>
        <taxon>Burkholderiales</taxon>
        <taxon>Comamonadaceae</taxon>
        <taxon>Comamonas</taxon>
    </lineage>
</organism>
<comment type="caution">
    <text evidence="7">The sequence shown here is derived from an EMBL/GenBank/DDBJ whole genome shotgun (WGS) entry which is preliminary data.</text>
</comment>
<accession>A0ABP7S265</accession>
<evidence type="ECO:0000313" key="7">
    <source>
        <dbReference type="EMBL" id="GAA4005550.1"/>
    </source>
</evidence>
<dbReference type="InterPro" id="IPR004183">
    <property type="entry name" value="Xdiol_dOase_suB"/>
</dbReference>
<evidence type="ECO:0000256" key="4">
    <source>
        <dbReference type="ARBA" id="ARBA00022833"/>
    </source>
</evidence>
<dbReference type="PANTHER" id="PTHR30096:SF0">
    <property type="entry name" value="4,5-DOPA DIOXYGENASE EXTRADIOL-LIKE PROTEIN"/>
    <property type="match status" value="1"/>
</dbReference>
<keyword evidence="5" id="KW-0560">Oxidoreductase</keyword>
<comment type="cofactor">
    <cofactor evidence="1">
        <name>Zn(2+)</name>
        <dbReference type="ChEBI" id="CHEBI:29105"/>
    </cofactor>
</comment>
<keyword evidence="7" id="KW-0223">Dioxygenase</keyword>
<dbReference type="GO" id="GO:0051213">
    <property type="term" value="F:dioxygenase activity"/>
    <property type="evidence" value="ECO:0007669"/>
    <property type="project" value="UniProtKB-KW"/>
</dbReference>
<keyword evidence="8" id="KW-1185">Reference proteome</keyword>
<comment type="similarity">
    <text evidence="2">Belongs to the DODA-type extradiol aromatic ring-opening dioxygenase family.</text>
</comment>
<dbReference type="PANTHER" id="PTHR30096">
    <property type="entry name" value="4,5-DOPA DIOXYGENASE EXTRADIOL-LIKE PROTEIN"/>
    <property type="match status" value="1"/>
</dbReference>
<reference evidence="8" key="1">
    <citation type="journal article" date="2019" name="Int. J. Syst. Evol. Microbiol.">
        <title>The Global Catalogue of Microorganisms (GCM) 10K type strain sequencing project: providing services to taxonomists for standard genome sequencing and annotation.</title>
        <authorList>
            <consortium name="The Broad Institute Genomics Platform"/>
            <consortium name="The Broad Institute Genome Sequencing Center for Infectious Disease"/>
            <person name="Wu L."/>
            <person name="Ma J."/>
        </authorList>
    </citation>
    <scope>NUCLEOTIDE SEQUENCE [LARGE SCALE GENOMIC DNA]</scope>
    <source>
        <strain evidence="8">JCM 17561</strain>
    </source>
</reference>
<keyword evidence="3" id="KW-0479">Metal-binding</keyword>
<evidence type="ECO:0000313" key="8">
    <source>
        <dbReference type="Proteomes" id="UP001501627"/>
    </source>
</evidence>
<dbReference type="PIRSF" id="PIRSF006157">
    <property type="entry name" value="Doxgns_DODA"/>
    <property type="match status" value="1"/>
</dbReference>
<name>A0ABP7S265_9BURK</name>
<dbReference type="EMBL" id="BAABBP010000045">
    <property type="protein sequence ID" value="GAA4005550.1"/>
    <property type="molecule type" value="Genomic_DNA"/>
</dbReference>
<protein>
    <submittedName>
        <fullName evidence="7">4,5-DOPA dioxygenase extradiol</fullName>
    </submittedName>
</protein>
<proteinExistence type="inferred from homology"/>
<dbReference type="CDD" id="cd07363">
    <property type="entry name" value="45_DOPA_Dioxygenase"/>
    <property type="match status" value="1"/>
</dbReference>
<dbReference type="SUPFAM" id="SSF53213">
    <property type="entry name" value="LigB-like"/>
    <property type="match status" value="1"/>
</dbReference>
<feature type="domain" description="Extradiol ring-cleavage dioxygenase class III enzyme subunit B" evidence="6">
    <location>
        <begin position="27"/>
        <end position="258"/>
    </location>
</feature>
<dbReference type="RefSeq" id="WP_103045917.1">
    <property type="nucleotide sequence ID" value="NZ_BAABBP010000045.1"/>
</dbReference>
<sequence length="283" mass="30945">MPQLFTDFSQLPSLQPSARMPLLFVGHGSPMNAIEANAWHRAWQDLGQELLARGPRPQLIVCISAHWLTQGGWWLTGMAQPRTIHDFGGFPQELYAQQYPAPGAPQVAQQLAQQLQAPTGGALGVDLQEWGLDHGAWSVLKPMFPKADIPVIELSMDYARPPAEHWALGRQLAPLRSRGVLIVGSGNIVHNLRMMRTGAGVNAAYDWAQAFDARVTALVEAGDLEALAGFLDWGPVARQAHPTHDHYLPLLYAAACAQPGEAPHFFNTGFQAASISMRSVLWK</sequence>
<dbReference type="NCBIfam" id="NF007914">
    <property type="entry name" value="PRK10628.1"/>
    <property type="match status" value="1"/>
</dbReference>
<dbReference type="Pfam" id="PF02900">
    <property type="entry name" value="LigB"/>
    <property type="match status" value="1"/>
</dbReference>
<evidence type="ECO:0000256" key="1">
    <source>
        <dbReference type="ARBA" id="ARBA00001947"/>
    </source>
</evidence>
<gene>
    <name evidence="7" type="primary">ygiD</name>
    <name evidence="7" type="ORF">GCM10022279_32050</name>
</gene>
<evidence type="ECO:0000256" key="5">
    <source>
        <dbReference type="ARBA" id="ARBA00023002"/>
    </source>
</evidence>
<dbReference type="InterPro" id="IPR014436">
    <property type="entry name" value="Extradiol_dOase_DODA"/>
</dbReference>
<dbReference type="Proteomes" id="UP001501627">
    <property type="component" value="Unassembled WGS sequence"/>
</dbReference>
<evidence type="ECO:0000259" key="6">
    <source>
        <dbReference type="Pfam" id="PF02900"/>
    </source>
</evidence>
<dbReference type="Gene3D" id="3.40.830.10">
    <property type="entry name" value="LigB-like"/>
    <property type="match status" value="1"/>
</dbReference>
<evidence type="ECO:0000256" key="3">
    <source>
        <dbReference type="ARBA" id="ARBA00022723"/>
    </source>
</evidence>